<dbReference type="PIRSF" id="PIRSF000390">
    <property type="entry name" value="PLP_StrS"/>
    <property type="match status" value="1"/>
</dbReference>
<dbReference type="Gene3D" id="3.40.640.10">
    <property type="entry name" value="Type I PLP-dependent aspartate aminotransferase-like (Major domain)"/>
    <property type="match status" value="1"/>
</dbReference>
<dbReference type="InterPro" id="IPR015421">
    <property type="entry name" value="PyrdxlP-dep_Trfase_major"/>
</dbReference>
<dbReference type="Gene3D" id="3.90.1150.10">
    <property type="entry name" value="Aspartate Aminotransferase, domain 1"/>
    <property type="match status" value="1"/>
</dbReference>
<feature type="modified residue" description="N6-(pyridoxal phosphate)lysine" evidence="4">
    <location>
        <position position="186"/>
    </location>
</feature>
<dbReference type="GO" id="GO:0030170">
    <property type="term" value="F:pyridoxal phosphate binding"/>
    <property type="evidence" value="ECO:0007669"/>
    <property type="project" value="UniProtKB-ARBA"/>
</dbReference>
<dbReference type="EMBL" id="CADCVZ010000014">
    <property type="protein sequence ID" value="CAA9498830.1"/>
    <property type="molecule type" value="Genomic_DNA"/>
</dbReference>
<comment type="similarity">
    <text evidence="2 5">Belongs to the DegT/DnrJ/EryC1 family.</text>
</comment>
<name>A0A6J4SKZ6_9SPHN</name>
<dbReference type="InterPro" id="IPR015424">
    <property type="entry name" value="PyrdxlP-dep_Trfase"/>
</dbReference>
<reference evidence="6" key="1">
    <citation type="submission" date="2020-02" db="EMBL/GenBank/DDBJ databases">
        <authorList>
            <person name="Meier V. D."/>
        </authorList>
    </citation>
    <scope>NUCLEOTIDE SEQUENCE</scope>
    <source>
        <strain evidence="6">AVDCRST_MAG09</strain>
    </source>
</reference>
<dbReference type="PANTHER" id="PTHR30244">
    <property type="entry name" value="TRANSAMINASE"/>
    <property type="match status" value="1"/>
</dbReference>
<sequence>MSVAFLDLGAATRELRGEIDESLAEVLASGWYIGGPAVTRFEEEWAAYCGAAYCVGVGNGLDALHLSLRALEIGSGDEVIVASNSYIATVLAITMAGATPVLVEPDPATHNLDPRRIEAALTPRTRALLPTHLYGQPADMDALLALAGSHGLRVIDDAAQAHGARYRGRRVGASADITAWSFYPSKNLGALGDAGAITTNDPEFAQRVRVLGNYGSSRRYINEVRGLNSRLDPMQAAILAVKLRHLDRWNDRRKAVAGYYNDRLSGAGLTLPYVPDWADPAWHLYVVQHSDRGGFQSRLAERGIGTLIHYPVPPHLQQAYADMNLARGSLPIAERLADTVLSLPVGPHMSDGEVEQVVQAVLASC</sequence>
<protein>
    <submittedName>
        <fullName evidence="6">Aminotransferase</fullName>
    </submittedName>
</protein>
<dbReference type="FunFam" id="3.40.640.10:FF:000089">
    <property type="entry name" value="Aminotransferase, DegT/DnrJ/EryC1/StrS family"/>
    <property type="match status" value="1"/>
</dbReference>
<dbReference type="Pfam" id="PF01041">
    <property type="entry name" value="DegT_DnrJ_EryC1"/>
    <property type="match status" value="1"/>
</dbReference>
<dbReference type="GO" id="GO:0008483">
    <property type="term" value="F:transaminase activity"/>
    <property type="evidence" value="ECO:0007669"/>
    <property type="project" value="UniProtKB-KW"/>
</dbReference>
<keyword evidence="1 4" id="KW-0663">Pyridoxal phosphate</keyword>
<dbReference type="SUPFAM" id="SSF53383">
    <property type="entry name" value="PLP-dependent transferases"/>
    <property type="match status" value="1"/>
</dbReference>
<dbReference type="AlphaFoldDB" id="A0A6J4SKZ6"/>
<dbReference type="CDD" id="cd00616">
    <property type="entry name" value="AHBA_syn"/>
    <property type="match status" value="1"/>
</dbReference>
<proteinExistence type="inferred from homology"/>
<dbReference type="InterPro" id="IPR000653">
    <property type="entry name" value="DegT/StrS_aminotransferase"/>
</dbReference>
<accession>A0A6J4SKZ6</accession>
<evidence type="ECO:0000256" key="3">
    <source>
        <dbReference type="PIRSR" id="PIRSR000390-1"/>
    </source>
</evidence>
<dbReference type="GO" id="GO:0000271">
    <property type="term" value="P:polysaccharide biosynthetic process"/>
    <property type="evidence" value="ECO:0007669"/>
    <property type="project" value="TreeGrafter"/>
</dbReference>
<evidence type="ECO:0000256" key="5">
    <source>
        <dbReference type="RuleBase" id="RU004508"/>
    </source>
</evidence>
<feature type="active site" description="Proton acceptor" evidence="3">
    <location>
        <position position="186"/>
    </location>
</feature>
<evidence type="ECO:0000256" key="4">
    <source>
        <dbReference type="PIRSR" id="PIRSR000390-2"/>
    </source>
</evidence>
<keyword evidence="6" id="KW-0808">Transferase</keyword>
<dbReference type="InterPro" id="IPR015422">
    <property type="entry name" value="PyrdxlP-dep_Trfase_small"/>
</dbReference>
<dbReference type="PANTHER" id="PTHR30244:SF36">
    <property type="entry name" value="3-OXO-GLUCOSE-6-PHOSPHATE:GLUTAMATE AMINOTRANSFERASE"/>
    <property type="match status" value="1"/>
</dbReference>
<evidence type="ECO:0000256" key="1">
    <source>
        <dbReference type="ARBA" id="ARBA00022898"/>
    </source>
</evidence>
<keyword evidence="6" id="KW-0032">Aminotransferase</keyword>
<organism evidence="6">
    <name type="scientific">uncultured Sphingomonas sp</name>
    <dbReference type="NCBI Taxonomy" id="158754"/>
    <lineage>
        <taxon>Bacteria</taxon>
        <taxon>Pseudomonadati</taxon>
        <taxon>Pseudomonadota</taxon>
        <taxon>Alphaproteobacteria</taxon>
        <taxon>Sphingomonadales</taxon>
        <taxon>Sphingomonadaceae</taxon>
        <taxon>Sphingomonas</taxon>
        <taxon>environmental samples</taxon>
    </lineage>
</organism>
<evidence type="ECO:0000256" key="2">
    <source>
        <dbReference type="ARBA" id="ARBA00037999"/>
    </source>
</evidence>
<dbReference type="RefSeq" id="WP_294172143.1">
    <property type="nucleotide sequence ID" value="NZ_CADCVZ010000014.1"/>
</dbReference>
<gene>
    <name evidence="6" type="ORF">AVDCRST_MAG09-539</name>
</gene>
<evidence type="ECO:0000313" key="6">
    <source>
        <dbReference type="EMBL" id="CAA9498830.1"/>
    </source>
</evidence>